<dbReference type="Gene3D" id="3.40.50.150">
    <property type="entry name" value="Vaccinia Virus protein VP39"/>
    <property type="match status" value="1"/>
</dbReference>
<proteinExistence type="predicted"/>
<name>A0A382CTM0_9ZZZZ</name>
<evidence type="ECO:0000256" key="1">
    <source>
        <dbReference type="ARBA" id="ARBA00005189"/>
    </source>
</evidence>
<comment type="pathway">
    <text evidence="1">Lipid metabolism.</text>
</comment>
<organism evidence="6">
    <name type="scientific">marine metagenome</name>
    <dbReference type="NCBI Taxonomy" id="408172"/>
    <lineage>
        <taxon>unclassified sequences</taxon>
        <taxon>metagenomes</taxon>
        <taxon>ecological metagenomes</taxon>
    </lineage>
</organism>
<dbReference type="Pfam" id="PF13847">
    <property type="entry name" value="Methyltransf_31"/>
    <property type="match status" value="1"/>
</dbReference>
<evidence type="ECO:0000256" key="3">
    <source>
        <dbReference type="ARBA" id="ARBA00022679"/>
    </source>
</evidence>
<dbReference type="GO" id="GO:0008168">
    <property type="term" value="F:methyltransferase activity"/>
    <property type="evidence" value="ECO:0007669"/>
    <property type="project" value="UniProtKB-KW"/>
</dbReference>
<dbReference type="PANTHER" id="PTHR44307">
    <property type="entry name" value="PHOSPHOETHANOLAMINE METHYLTRANSFERASE"/>
    <property type="match status" value="1"/>
</dbReference>
<dbReference type="GO" id="GO:0032259">
    <property type="term" value="P:methylation"/>
    <property type="evidence" value="ECO:0007669"/>
    <property type="project" value="UniProtKB-KW"/>
</dbReference>
<protein>
    <recommendedName>
        <fullName evidence="5">Methyltransferase domain-containing protein</fullName>
    </recommendedName>
</protein>
<dbReference type="PANTHER" id="PTHR44307:SF2">
    <property type="entry name" value="PHOSPHOETHANOLAMINE METHYLTRANSFERASE ISOFORM X1"/>
    <property type="match status" value="1"/>
</dbReference>
<evidence type="ECO:0000259" key="5">
    <source>
        <dbReference type="Pfam" id="PF13847"/>
    </source>
</evidence>
<dbReference type="InterPro" id="IPR029063">
    <property type="entry name" value="SAM-dependent_MTases_sf"/>
</dbReference>
<dbReference type="InterPro" id="IPR025714">
    <property type="entry name" value="Methyltranfer_dom"/>
</dbReference>
<dbReference type="EMBL" id="UINC01035957">
    <property type="protein sequence ID" value="SVB29182.1"/>
    <property type="molecule type" value="Genomic_DNA"/>
</dbReference>
<keyword evidence="3" id="KW-0808">Transferase</keyword>
<keyword evidence="2" id="KW-0489">Methyltransferase</keyword>
<reference evidence="6" key="1">
    <citation type="submission" date="2018-05" db="EMBL/GenBank/DDBJ databases">
        <authorList>
            <person name="Lanie J.A."/>
            <person name="Ng W.-L."/>
            <person name="Kazmierczak K.M."/>
            <person name="Andrzejewski T.M."/>
            <person name="Davidsen T.M."/>
            <person name="Wayne K.J."/>
            <person name="Tettelin H."/>
            <person name="Glass J.I."/>
            <person name="Rusch D."/>
            <person name="Podicherti R."/>
            <person name="Tsui H.-C.T."/>
            <person name="Winkler M.E."/>
        </authorList>
    </citation>
    <scope>NUCLEOTIDE SEQUENCE</scope>
</reference>
<sequence>MTLTDEGHYGPKQLNMLKTVWGEGFLSPGGTEEIDEILKGVDAKNLNILDIGCGCGGAAFHLINGHNASFVTGIDIEPLVIARAKELADEKGLKDKTRFNLVSPGSIDLEDESVDMVFSKETFLHIADKEELLKNIFRILKPNGIIAAGDWMRIDDNPPSSQMREYIEAEGLDMYMSSLEKYEDLLKNSGFKNIQIRDRNKWYLEKAKKEIIDIRGPLYQEVIDAIGPEETEGAIQIWEKLIGVLEIGEHRPGHFRAIKG</sequence>
<dbReference type="SUPFAM" id="SSF53335">
    <property type="entry name" value="S-adenosyl-L-methionine-dependent methyltransferases"/>
    <property type="match status" value="1"/>
</dbReference>
<gene>
    <name evidence="6" type="ORF">METZ01_LOCUS182036</name>
</gene>
<feature type="domain" description="Methyltransferase" evidence="5">
    <location>
        <begin position="44"/>
        <end position="152"/>
    </location>
</feature>
<evidence type="ECO:0000313" key="6">
    <source>
        <dbReference type="EMBL" id="SVB29182.1"/>
    </source>
</evidence>
<comment type="pathway">
    <text evidence="4">Phospholipid metabolism.</text>
</comment>
<dbReference type="AlphaFoldDB" id="A0A382CTM0"/>
<evidence type="ECO:0000256" key="2">
    <source>
        <dbReference type="ARBA" id="ARBA00022603"/>
    </source>
</evidence>
<evidence type="ECO:0000256" key="4">
    <source>
        <dbReference type="ARBA" id="ARBA00025707"/>
    </source>
</evidence>
<accession>A0A382CTM0</accession>
<dbReference type="CDD" id="cd02440">
    <property type="entry name" value="AdoMet_MTases"/>
    <property type="match status" value="1"/>
</dbReference>